<comment type="caution">
    <text evidence="8">The sequence shown here is derived from an EMBL/GenBank/DDBJ whole genome shotgun (WGS) entry which is preliminary data.</text>
</comment>
<feature type="domain" description="Topo IA-type catalytic" evidence="7">
    <location>
        <begin position="1"/>
        <end position="221"/>
    </location>
</feature>
<proteinExistence type="inferred from homology"/>
<comment type="similarity">
    <text evidence="2">Belongs to the type IA topoisomerase family.</text>
</comment>
<dbReference type="InterPro" id="IPR003602">
    <property type="entry name" value="Topo_IA_DNA-bd_dom"/>
</dbReference>
<evidence type="ECO:0000256" key="2">
    <source>
        <dbReference type="ARBA" id="ARBA00009446"/>
    </source>
</evidence>
<comment type="catalytic activity">
    <reaction evidence="1">
        <text>ATP-independent breakage of single-stranded DNA, followed by passage and rejoining.</text>
        <dbReference type="EC" id="5.6.2.1"/>
    </reaction>
</comment>
<dbReference type="PRINTS" id="PR00417">
    <property type="entry name" value="PRTPISMRASEI"/>
</dbReference>
<dbReference type="InterPro" id="IPR023405">
    <property type="entry name" value="Topo_IA_core_domain"/>
</dbReference>
<dbReference type="GO" id="GO:0003917">
    <property type="term" value="F:DNA topoisomerase type I (single strand cut, ATP-independent) activity"/>
    <property type="evidence" value="ECO:0007669"/>
    <property type="project" value="UniProtKB-EC"/>
</dbReference>
<dbReference type="SUPFAM" id="SSF56712">
    <property type="entry name" value="Prokaryotic type I DNA topoisomerase"/>
    <property type="match status" value="1"/>
</dbReference>
<dbReference type="PANTHER" id="PTHR42785">
    <property type="entry name" value="DNA TOPOISOMERASE, TYPE IA, CORE"/>
    <property type="match status" value="1"/>
</dbReference>
<evidence type="ECO:0000256" key="1">
    <source>
        <dbReference type="ARBA" id="ARBA00000213"/>
    </source>
</evidence>
<sequence length="221" mass="25091">MLDRLVGYKISPLLWQKVRRGLSAGRVQSVALWIIVDREREIEKFVPVEYWTIEAELTKKIPAAEVAAFRAMLVGLIDGKRLDIHSREEADEISDELKQASYTVVKVKTKRVSRWPAPPFITSTLQQEAWRKLHFTAKQTMAVAQQLYEGLPIGDEGSVGLITYMRTDSTRVARSAVVEAREFISSKYGSQFIPPHARSFIKSVKGAQEAHEAIRPTKIQR</sequence>
<name>X1QCX2_9ZZZZ</name>
<dbReference type="Gene3D" id="2.70.20.10">
    <property type="entry name" value="Topoisomerase I, domain 3"/>
    <property type="match status" value="1"/>
</dbReference>
<dbReference type="InterPro" id="IPR000380">
    <property type="entry name" value="Topo_IA"/>
</dbReference>
<dbReference type="InterPro" id="IPR023406">
    <property type="entry name" value="Topo_IA_AS"/>
</dbReference>
<dbReference type="SMART" id="SM00436">
    <property type="entry name" value="TOP1Bc"/>
    <property type="match status" value="1"/>
</dbReference>
<dbReference type="PANTHER" id="PTHR42785:SF1">
    <property type="entry name" value="DNA TOPOISOMERASE"/>
    <property type="match status" value="1"/>
</dbReference>
<dbReference type="SMART" id="SM00437">
    <property type="entry name" value="TOP1Ac"/>
    <property type="match status" value="1"/>
</dbReference>
<dbReference type="PROSITE" id="PS00396">
    <property type="entry name" value="TOPO_IA_1"/>
    <property type="match status" value="1"/>
</dbReference>
<dbReference type="PROSITE" id="PS52039">
    <property type="entry name" value="TOPO_IA_2"/>
    <property type="match status" value="1"/>
</dbReference>
<dbReference type="InterPro" id="IPR013826">
    <property type="entry name" value="Topo_IA_cen_sub3"/>
</dbReference>
<dbReference type="GO" id="GO:0006265">
    <property type="term" value="P:DNA topological change"/>
    <property type="evidence" value="ECO:0007669"/>
    <property type="project" value="InterPro"/>
</dbReference>
<protein>
    <recommendedName>
        <fullName evidence="3">DNA topoisomerase</fullName>
        <ecNumber evidence="3">5.6.2.1</ecNumber>
    </recommendedName>
</protein>
<dbReference type="Pfam" id="PF01131">
    <property type="entry name" value="Topoisom_bac"/>
    <property type="match status" value="1"/>
</dbReference>
<accession>X1QCX2</accession>
<dbReference type="Gene3D" id="1.10.290.10">
    <property type="entry name" value="Topoisomerase I, domain 4"/>
    <property type="match status" value="1"/>
</dbReference>
<gene>
    <name evidence="8" type="ORF">S06H3_57668</name>
</gene>
<dbReference type="InterPro" id="IPR013824">
    <property type="entry name" value="Topo_IA_cen_sub1"/>
</dbReference>
<feature type="non-terminal residue" evidence="8">
    <location>
        <position position="221"/>
    </location>
</feature>
<dbReference type="Gene3D" id="1.10.460.10">
    <property type="entry name" value="Topoisomerase I, domain 2"/>
    <property type="match status" value="1"/>
</dbReference>
<dbReference type="EC" id="5.6.2.1" evidence="3"/>
<evidence type="ECO:0000313" key="8">
    <source>
        <dbReference type="EMBL" id="GAI48865.1"/>
    </source>
</evidence>
<dbReference type="InterPro" id="IPR003601">
    <property type="entry name" value="Topo_IA_2"/>
</dbReference>
<dbReference type="GO" id="GO:0003677">
    <property type="term" value="F:DNA binding"/>
    <property type="evidence" value="ECO:0007669"/>
    <property type="project" value="UniProtKB-KW"/>
</dbReference>
<dbReference type="InterPro" id="IPR013825">
    <property type="entry name" value="Topo_IA_cen_sub2"/>
</dbReference>
<evidence type="ECO:0000259" key="7">
    <source>
        <dbReference type="PROSITE" id="PS52039"/>
    </source>
</evidence>
<keyword evidence="4" id="KW-0799">Topoisomerase</keyword>
<evidence type="ECO:0000256" key="6">
    <source>
        <dbReference type="ARBA" id="ARBA00023235"/>
    </source>
</evidence>
<keyword evidence="6" id="KW-0413">Isomerase</keyword>
<evidence type="ECO:0000256" key="3">
    <source>
        <dbReference type="ARBA" id="ARBA00012891"/>
    </source>
</evidence>
<reference evidence="8" key="1">
    <citation type="journal article" date="2014" name="Front. Microbiol.">
        <title>High frequency of phylogenetically diverse reductive dehalogenase-homologous genes in deep subseafloor sedimentary metagenomes.</title>
        <authorList>
            <person name="Kawai M."/>
            <person name="Futagami T."/>
            <person name="Toyoda A."/>
            <person name="Takaki Y."/>
            <person name="Nishi S."/>
            <person name="Hori S."/>
            <person name="Arai W."/>
            <person name="Tsubouchi T."/>
            <person name="Morono Y."/>
            <person name="Uchiyama I."/>
            <person name="Ito T."/>
            <person name="Fujiyama A."/>
            <person name="Inagaki F."/>
            <person name="Takami H."/>
        </authorList>
    </citation>
    <scope>NUCLEOTIDE SEQUENCE</scope>
    <source>
        <strain evidence="8">Expedition CK06-06</strain>
    </source>
</reference>
<organism evidence="8">
    <name type="scientific">marine sediment metagenome</name>
    <dbReference type="NCBI Taxonomy" id="412755"/>
    <lineage>
        <taxon>unclassified sequences</taxon>
        <taxon>metagenomes</taxon>
        <taxon>ecological metagenomes</taxon>
    </lineage>
</organism>
<dbReference type="AlphaFoldDB" id="X1QCX2"/>
<dbReference type="InterPro" id="IPR013497">
    <property type="entry name" value="Topo_IA_cen"/>
</dbReference>
<dbReference type="EMBL" id="BARV01037245">
    <property type="protein sequence ID" value="GAI48865.1"/>
    <property type="molecule type" value="Genomic_DNA"/>
</dbReference>
<evidence type="ECO:0000256" key="4">
    <source>
        <dbReference type="ARBA" id="ARBA00023029"/>
    </source>
</evidence>
<keyword evidence="5" id="KW-0238">DNA-binding</keyword>
<evidence type="ECO:0000256" key="5">
    <source>
        <dbReference type="ARBA" id="ARBA00023125"/>
    </source>
</evidence>